<name>A0ABS9TCW4_9PSEU</name>
<accession>A0ABS9TCW4</accession>
<dbReference type="EMBL" id="JAKXMK010000009">
    <property type="protein sequence ID" value="MCH6166352.1"/>
    <property type="molecule type" value="Genomic_DNA"/>
</dbReference>
<dbReference type="RefSeq" id="WP_241036384.1">
    <property type="nucleotide sequence ID" value="NZ_BAAAJF010000002.1"/>
</dbReference>
<feature type="region of interest" description="Disordered" evidence="1">
    <location>
        <begin position="1"/>
        <end position="62"/>
    </location>
</feature>
<proteinExistence type="predicted"/>
<keyword evidence="3" id="KW-1185">Reference proteome</keyword>
<gene>
    <name evidence="2" type="ORF">MMF94_11710</name>
</gene>
<evidence type="ECO:0000256" key="1">
    <source>
        <dbReference type="SAM" id="MobiDB-lite"/>
    </source>
</evidence>
<evidence type="ECO:0000313" key="2">
    <source>
        <dbReference type="EMBL" id="MCH6166352.1"/>
    </source>
</evidence>
<dbReference type="NCBIfam" id="NF046112">
    <property type="entry name" value="MSMEG_6209_Nter"/>
    <property type="match status" value="1"/>
</dbReference>
<reference evidence="2 3" key="1">
    <citation type="submission" date="2022-03" db="EMBL/GenBank/DDBJ databases">
        <title>Pseudonocardia alaer sp. nov., a novel actinomycete isolated from reed forest soil.</title>
        <authorList>
            <person name="Wang L."/>
        </authorList>
    </citation>
    <scope>NUCLEOTIDE SEQUENCE [LARGE SCALE GENOMIC DNA]</scope>
    <source>
        <strain evidence="2 3">Y-16303</strain>
    </source>
</reference>
<protein>
    <submittedName>
        <fullName evidence="2">Uncharacterized protein</fullName>
    </submittedName>
</protein>
<comment type="caution">
    <text evidence="2">The sequence shown here is derived from an EMBL/GenBank/DDBJ whole genome shotgun (WGS) entry which is preliminary data.</text>
</comment>
<evidence type="ECO:0000313" key="3">
    <source>
        <dbReference type="Proteomes" id="UP001299970"/>
    </source>
</evidence>
<organism evidence="2 3">
    <name type="scientific">Pseudonocardia alaniniphila</name>
    <dbReference type="NCBI Taxonomy" id="75291"/>
    <lineage>
        <taxon>Bacteria</taxon>
        <taxon>Bacillati</taxon>
        <taxon>Actinomycetota</taxon>
        <taxon>Actinomycetes</taxon>
        <taxon>Pseudonocardiales</taxon>
        <taxon>Pseudonocardiaceae</taxon>
        <taxon>Pseudonocardia</taxon>
    </lineage>
</organism>
<sequence length="190" mass="20379">MTASGSAHERPSPSSRWAQPVPRRTDENLKLVHRKIDRNLKSGGPLVDNTPRVDPRSDRPILPGAPTLMARLVQLAGARAGVDVAGGAAPAPAEASPRTVVAGAAAGAPDDEDDFLARAREERMAKQWEDVTARLCRDFAPGGGAEVEAVLEHIAHQRRVLDSATVRDYLPVLVERAVRRLLDPNEAARG</sequence>
<dbReference type="Proteomes" id="UP001299970">
    <property type="component" value="Unassembled WGS sequence"/>
</dbReference>